<protein>
    <submittedName>
        <fullName evidence="2">Uncharacterized protein</fullName>
    </submittedName>
</protein>
<reference evidence="2 3" key="1">
    <citation type="journal article" date="2013" name="Proc. Natl. Acad. Sci. U.S.A.">
        <title>Structure of the archaeal head-tailed virus HSTV-1 completes the HK97 fold story.</title>
        <authorList>
            <person name="Pietila M.K."/>
            <person name="Laurinmaki P."/>
            <person name="Russell D.A."/>
            <person name="Ko C.C."/>
            <person name="Jacobs-Sera D."/>
            <person name="Hendrix R.W."/>
            <person name="Bamford D.H."/>
            <person name="Butcher S.J."/>
        </authorList>
    </citation>
    <scope>NUCLEOTIDE SEQUENCE [LARGE SCALE GENOMIC DNA]</scope>
</reference>
<dbReference type="RefSeq" id="YP_008083101.1">
    <property type="nucleotide sequence ID" value="NC_021471.1"/>
</dbReference>
<accession>R9QTN6</accession>
<dbReference type="Proteomes" id="UP000014319">
    <property type="component" value="Genome"/>
</dbReference>
<name>R9QTN6_9CAUD</name>
<feature type="region of interest" description="Disordered" evidence="1">
    <location>
        <begin position="1"/>
        <end position="32"/>
    </location>
</feature>
<evidence type="ECO:0000313" key="3">
    <source>
        <dbReference type="Proteomes" id="UP000014319"/>
    </source>
</evidence>
<gene>
    <name evidence="2" type="primary">51</name>
    <name evidence="2" type="ORF">HSTV1_51</name>
</gene>
<evidence type="ECO:0000313" key="2">
    <source>
        <dbReference type="EMBL" id="AGC34595.1"/>
    </source>
</evidence>
<dbReference type="EMBL" id="KC117378">
    <property type="protein sequence ID" value="AGC34595.1"/>
    <property type="molecule type" value="Genomic_DNA"/>
</dbReference>
<proteinExistence type="predicted"/>
<sequence length="69" mass="7664">MCMGNQQRRANTATRINDPTHSRIKEHNRDSETLSATIDRALDALEREDALPECVEACIHDAAGEDGNE</sequence>
<feature type="compositionally biased region" description="Basic and acidic residues" evidence="1">
    <location>
        <begin position="18"/>
        <end position="32"/>
    </location>
</feature>
<feature type="compositionally biased region" description="Polar residues" evidence="1">
    <location>
        <begin position="1"/>
        <end position="17"/>
    </location>
</feature>
<evidence type="ECO:0000256" key="1">
    <source>
        <dbReference type="SAM" id="MobiDB-lite"/>
    </source>
</evidence>
<dbReference type="KEGG" id="vg:16151531"/>
<dbReference type="GeneID" id="16151531"/>
<keyword evidence="3" id="KW-1185">Reference proteome</keyword>
<organism evidence="2 3">
    <name type="scientific">Haloarcula sinaiiensis tailed virus 1</name>
    <dbReference type="NCBI Taxonomy" id="1262530"/>
    <lineage>
        <taxon>Viruses</taxon>
        <taxon>Duplodnaviria</taxon>
        <taxon>Heunggongvirae</taxon>
        <taxon>Uroviricota</taxon>
        <taxon>Caudoviricetes</taxon>
        <taxon>Kirjokansivirales</taxon>
        <taxon>Shortaselviridae</taxon>
        <taxon>Lonfivirus</taxon>
        <taxon>Lonfivirus codicilli</taxon>
        <taxon>Lonfivirus HSTV1</taxon>
    </lineage>
</organism>